<feature type="non-terminal residue" evidence="3">
    <location>
        <position position="286"/>
    </location>
</feature>
<evidence type="ECO:0008006" key="5">
    <source>
        <dbReference type="Google" id="ProtNLM"/>
    </source>
</evidence>
<dbReference type="InterPro" id="IPR011990">
    <property type="entry name" value="TPR-like_helical_dom_sf"/>
</dbReference>
<dbReference type="Proteomes" id="UP000654075">
    <property type="component" value="Unassembled WGS sequence"/>
</dbReference>
<evidence type="ECO:0000256" key="1">
    <source>
        <dbReference type="ARBA" id="ARBA00022737"/>
    </source>
</evidence>
<dbReference type="PANTHER" id="PTHR47447:SF23">
    <property type="entry name" value="PENTACOTRIPEPTIDE-REPEAT REGION OF PRORP DOMAIN-CONTAINING PROTEIN"/>
    <property type="match status" value="1"/>
</dbReference>
<evidence type="ECO:0000313" key="3">
    <source>
        <dbReference type="EMBL" id="CAE8630715.1"/>
    </source>
</evidence>
<gene>
    <name evidence="3" type="ORF">PGLA1383_LOCUS46949</name>
</gene>
<dbReference type="PANTHER" id="PTHR47447">
    <property type="entry name" value="OS03G0856100 PROTEIN"/>
    <property type="match status" value="1"/>
</dbReference>
<dbReference type="InterPro" id="IPR002885">
    <property type="entry name" value="PPR_rpt"/>
</dbReference>
<dbReference type="EMBL" id="CAJNNV010029936">
    <property type="protein sequence ID" value="CAE8630715.1"/>
    <property type="molecule type" value="Genomic_DNA"/>
</dbReference>
<keyword evidence="4" id="KW-1185">Reference proteome</keyword>
<reference evidence="3" key="1">
    <citation type="submission" date="2021-02" db="EMBL/GenBank/DDBJ databases">
        <authorList>
            <person name="Dougan E. K."/>
            <person name="Rhodes N."/>
            <person name="Thang M."/>
            <person name="Chan C."/>
        </authorList>
    </citation>
    <scope>NUCLEOTIDE SEQUENCE</scope>
</reference>
<keyword evidence="1" id="KW-0677">Repeat</keyword>
<dbReference type="NCBIfam" id="TIGR00756">
    <property type="entry name" value="PPR"/>
    <property type="match status" value="1"/>
</dbReference>
<dbReference type="AlphaFoldDB" id="A0A813GZE4"/>
<name>A0A813GZE4_POLGL</name>
<proteinExistence type="predicted"/>
<evidence type="ECO:0000313" key="4">
    <source>
        <dbReference type="Proteomes" id="UP000654075"/>
    </source>
</evidence>
<dbReference type="PROSITE" id="PS51375">
    <property type="entry name" value="PPR"/>
    <property type="match status" value="1"/>
</dbReference>
<comment type="caution">
    <text evidence="3">The sequence shown here is derived from an EMBL/GenBank/DDBJ whole genome shotgun (WGS) entry which is preliminary data.</text>
</comment>
<organism evidence="3 4">
    <name type="scientific">Polarella glacialis</name>
    <name type="common">Dinoflagellate</name>
    <dbReference type="NCBI Taxonomy" id="89957"/>
    <lineage>
        <taxon>Eukaryota</taxon>
        <taxon>Sar</taxon>
        <taxon>Alveolata</taxon>
        <taxon>Dinophyceae</taxon>
        <taxon>Suessiales</taxon>
        <taxon>Suessiaceae</taxon>
        <taxon>Polarella</taxon>
    </lineage>
</organism>
<protein>
    <recommendedName>
        <fullName evidence="5">Pentacotripeptide-repeat region of PRORP domain-containing protein</fullName>
    </recommendedName>
</protein>
<dbReference type="OrthoDB" id="185373at2759"/>
<dbReference type="Gene3D" id="1.25.40.10">
    <property type="entry name" value="Tetratricopeptide repeat domain"/>
    <property type="match status" value="1"/>
</dbReference>
<feature type="repeat" description="PPR" evidence="2">
    <location>
        <begin position="133"/>
        <end position="167"/>
    </location>
</feature>
<accession>A0A813GZE4</accession>
<dbReference type="Pfam" id="PF13041">
    <property type="entry name" value="PPR_2"/>
    <property type="match status" value="1"/>
</dbReference>
<sequence>MGFGGDSLRVSYGLQGAPRGDNSGLIGNNMTSHSGFMDVLGHAALQGDADTFQSIDWATARSTESCVALAKLYARKGDVLAFEKLLAQMEKADDAESQMLIHNYYIHACSQAGDVAGAKNHIQRMEFLGLKPDLMTFNTLLNTYASAGDADGAERCIIDLARRGIAPNIVSFATLCKALARQGKVEQIEDVIHMIEAIGMETNEYFFASLVSACGVRSPPDLARAELILPELVLRGIRPGSIRKLLGKLVGEVRMAKLFHILSKVSDPFDAAGGCTVEALDARSMK</sequence>
<evidence type="ECO:0000256" key="2">
    <source>
        <dbReference type="PROSITE-ProRule" id="PRU00708"/>
    </source>
</evidence>